<evidence type="ECO:0000313" key="4">
    <source>
        <dbReference type="Proteomes" id="UP000315925"/>
    </source>
</evidence>
<evidence type="ECO:0000259" key="2">
    <source>
        <dbReference type="Pfam" id="PF22422"/>
    </source>
</evidence>
<dbReference type="RefSeq" id="WP_052250508.1">
    <property type="nucleotide sequence ID" value="NZ_CP037899.1"/>
</dbReference>
<dbReference type="InterPro" id="IPR008928">
    <property type="entry name" value="6-hairpin_glycosidase_sf"/>
</dbReference>
<dbReference type="Pfam" id="PF22422">
    <property type="entry name" value="MGH1-like_GH"/>
    <property type="match status" value="1"/>
</dbReference>
<gene>
    <name evidence="3" type="ORF">kam1_922</name>
</gene>
<name>A0A516TLP2_9BACT</name>
<evidence type="ECO:0000313" key="3">
    <source>
        <dbReference type="EMBL" id="QDQ42161.1"/>
    </source>
</evidence>
<dbReference type="InterPro" id="IPR054491">
    <property type="entry name" value="MGH1-like_GH"/>
</dbReference>
<accession>A0A516TLP2</accession>
<evidence type="ECO:0000259" key="1">
    <source>
        <dbReference type="Pfam" id="PF14742"/>
    </source>
</evidence>
<dbReference type="EMBL" id="CP037899">
    <property type="protein sequence ID" value="QDQ42161.1"/>
    <property type="molecule type" value="Genomic_DNA"/>
</dbReference>
<dbReference type="SUPFAM" id="SSF48208">
    <property type="entry name" value="Six-hairpin glycosidases"/>
    <property type="match status" value="1"/>
</dbReference>
<dbReference type="Pfam" id="PF14742">
    <property type="entry name" value="GDE_N_bis"/>
    <property type="match status" value="1"/>
</dbReference>
<dbReference type="STRING" id="1202785.A946_08110"/>
<organism evidence="3 4">
    <name type="scientific">Methylacidiphilum kamchatkense Kam1</name>
    <dbReference type="NCBI Taxonomy" id="1202785"/>
    <lineage>
        <taxon>Bacteria</taxon>
        <taxon>Pseudomonadati</taxon>
        <taxon>Verrucomicrobiota</taxon>
        <taxon>Methylacidiphilae</taxon>
        <taxon>Methylacidiphilales</taxon>
        <taxon>Methylacidiphilaceae</taxon>
        <taxon>Methylacidiphilum (ex Ratnadevi et al. 2023)</taxon>
    </lineage>
</organism>
<dbReference type="Proteomes" id="UP000315925">
    <property type="component" value="Chromosome"/>
</dbReference>
<dbReference type="InterPro" id="IPR012341">
    <property type="entry name" value="6hp_glycosidase-like_sf"/>
</dbReference>
<dbReference type="OrthoDB" id="9759959at2"/>
<dbReference type="Gene3D" id="1.50.10.10">
    <property type="match status" value="1"/>
</dbReference>
<reference evidence="4" key="1">
    <citation type="submission" date="2019-03" db="EMBL/GenBank/DDBJ databases">
        <title>Complete genome of Methylacidiphilum kamchatkense Kam1.</title>
        <authorList>
            <person name="Kruse T."/>
            <person name="Murarilal Ratnadevi C."/>
            <person name="Erikstad H.-A."/>
            <person name="Birkeland N.-K."/>
        </authorList>
    </citation>
    <scope>NUCLEOTIDE SEQUENCE [LARGE SCALE GENOMIC DNA]</scope>
    <source>
        <strain evidence="4">kam1</strain>
    </source>
</reference>
<feature type="domain" description="Putative glycogen debranching enzyme N-terminal" evidence="1">
    <location>
        <begin position="37"/>
        <end position="228"/>
    </location>
</feature>
<dbReference type="KEGG" id="mkc:kam1_922"/>
<dbReference type="GO" id="GO:0005975">
    <property type="term" value="P:carbohydrate metabolic process"/>
    <property type="evidence" value="ECO:0007669"/>
    <property type="project" value="InterPro"/>
</dbReference>
<sequence length="733" mass="83409">MESKIIGLKNGKDFIQIGDTYYVRVCSPFADDRTRVLKHKETFGVFDRRGDIQPLGLGDQGLYYRGTRHLNESVLFIEKSYPLFLSSTIREDNAMFTIDLSNPEIEKEGKIIRQQTLLITRSKFIWESCLYEEICICNYGEVPVQVILLFKFNADFVDLFEVRGTKRKKRGQLLDPVVTEQSVLFQYLGLDNILRQTLLFFDPKPLNLCATSAAVSLELIPRKEKLIHLSVECFQSHEKRAFPSFLNYKEASNKSIEAYKESEKKWCKIWTSNSQFNGWINRSLSDLLMLITETPQGPFPYAGVPWFCTPFGRDGIITTLECLWLAPELGKGVLSFLAANQAKDFDIEADAEPGKILHETREGEMANLGEIPFRKYYGSIDATCLFLLLAAEYYQRTADRKFIEEIWPNIELALLWIDRYGDIDGDGFVEYRRRSSRGLTNQGWKDSFDSVFQKDGSFPVGPIALCEVQGFVFAAKKKIAYLASVLGQISLHDRLLKEAEILKEKFEKEFWVEELSSYALALDGRKEKCKVLASNAGLCLYTGIAKQDKAELIGKLLMSDKFFTGWGIRTVASTEVRYNPISYHNGSVWPFDTAFIAAGMMSYGMKEMAIKLFKGLFEASLFFDLQRLPELFGGIARRGQEGPTLYPVACAPHAWSSGAVFLLLQSAIGLKIDATKNLVIFEEPRLPDFLDKVIIQDLKVGDWRIDVELSRYPHNVGVRLLKKEGEVKLIVID</sequence>
<dbReference type="InterPro" id="IPR032856">
    <property type="entry name" value="GDE_N_bis"/>
</dbReference>
<proteinExistence type="predicted"/>
<protein>
    <submittedName>
        <fullName evidence="3">Glycogen debranching enzyme</fullName>
    </submittedName>
</protein>
<dbReference type="AlphaFoldDB" id="A0A516TLP2"/>
<feature type="domain" description="Mannosylglycerate hydrolase MGH1-like glycoside hydrolase" evidence="2">
    <location>
        <begin position="379"/>
        <end position="617"/>
    </location>
</feature>